<dbReference type="RefSeq" id="WP_146903497.1">
    <property type="nucleotide sequence ID" value="NZ_BJYS01000044.1"/>
</dbReference>
<dbReference type="EMBL" id="BJYS01000044">
    <property type="protein sequence ID" value="GEO06765.1"/>
    <property type="molecule type" value="Genomic_DNA"/>
</dbReference>
<dbReference type="Gene3D" id="1.10.275.10">
    <property type="entry name" value="Fumarase/aspartase (N-terminal domain)"/>
    <property type="match status" value="1"/>
</dbReference>
<name>A0A512B475_9BACT</name>
<dbReference type="GO" id="GO:0016841">
    <property type="term" value="F:ammonia-lyase activity"/>
    <property type="evidence" value="ECO:0007669"/>
    <property type="project" value="UniProtKB-ARBA"/>
</dbReference>
<dbReference type="Proteomes" id="UP000321532">
    <property type="component" value="Unassembled WGS sequence"/>
</dbReference>
<protein>
    <submittedName>
        <fullName evidence="1">Uncharacterized protein</fullName>
    </submittedName>
</protein>
<comment type="caution">
    <text evidence="1">The sequence shown here is derived from an EMBL/GenBank/DDBJ whole genome shotgun (WGS) entry which is preliminary data.</text>
</comment>
<keyword evidence="2" id="KW-1185">Reference proteome</keyword>
<dbReference type="InterPro" id="IPR024083">
    <property type="entry name" value="Fumarase/histidase_N"/>
</dbReference>
<dbReference type="AlphaFoldDB" id="A0A512B475"/>
<dbReference type="SUPFAM" id="SSF48557">
    <property type="entry name" value="L-aspartase-like"/>
    <property type="match status" value="1"/>
</dbReference>
<reference evidence="1 2" key="1">
    <citation type="submission" date="2019-07" db="EMBL/GenBank/DDBJ databases">
        <title>Whole genome shotgun sequence of Adhaeribacter aerolatus NBRC 106133.</title>
        <authorList>
            <person name="Hosoyama A."/>
            <person name="Uohara A."/>
            <person name="Ohji S."/>
            <person name="Ichikawa N."/>
        </authorList>
    </citation>
    <scope>NUCLEOTIDE SEQUENCE [LARGE SCALE GENOMIC DNA]</scope>
    <source>
        <strain evidence="1 2">NBRC 106133</strain>
    </source>
</reference>
<evidence type="ECO:0000313" key="1">
    <source>
        <dbReference type="EMBL" id="GEO06765.1"/>
    </source>
</evidence>
<organism evidence="1 2">
    <name type="scientific">Adhaeribacter aerolatus</name>
    <dbReference type="NCBI Taxonomy" id="670289"/>
    <lineage>
        <taxon>Bacteria</taxon>
        <taxon>Pseudomonadati</taxon>
        <taxon>Bacteroidota</taxon>
        <taxon>Cytophagia</taxon>
        <taxon>Cytophagales</taxon>
        <taxon>Hymenobacteraceae</taxon>
        <taxon>Adhaeribacter</taxon>
    </lineage>
</organism>
<sequence>MAYTLAAEPLSLENLEKIYEEKSLLEISPELLAKLRPKEGSLKSDSATAEAFLLSHGLSFGPAVPEGVIRLTLVLQLATLLQQSQPVQPDVLQRLLAFHNREVWPVVHEHGLPTSQLTQLGLPLLGLGKVSFQGYELNAADVMDIFSWQPLTLTAPEVDNFINQNTFTYANLLYYLFRFQPLVNWLEYLIGVFDGIASDQPASLPANWQKLKAALENTRGIIQENYARPVEKQDLAQVRDSVLGLLNFLIKVMAALTDLTSETYDNLVSTSEPPATTSFAKASDLVQSLQKQLNLTGLNPTDTIILNKDMRLLHHELSEAINLTEQIMALAFWSVTQVGKVFSLTPGNLTLSAYYHSAFFVPKKMASDQLQKIVDFTRITTPAPLT</sequence>
<dbReference type="Pfam" id="PF00221">
    <property type="entry name" value="Lyase_aromatic"/>
    <property type="match status" value="1"/>
</dbReference>
<dbReference type="OrthoDB" id="9806955at2"/>
<evidence type="ECO:0000313" key="2">
    <source>
        <dbReference type="Proteomes" id="UP000321532"/>
    </source>
</evidence>
<accession>A0A512B475</accession>
<gene>
    <name evidence="1" type="ORF">AAE02nite_44290</name>
</gene>
<proteinExistence type="predicted"/>
<dbReference type="InterPro" id="IPR008948">
    <property type="entry name" value="L-Aspartase-like"/>
</dbReference>
<dbReference type="InterPro" id="IPR001106">
    <property type="entry name" value="Aromatic_Lyase"/>
</dbReference>